<evidence type="ECO:0000259" key="13">
    <source>
        <dbReference type="PROSITE" id="PS50027"/>
    </source>
</evidence>
<keyword evidence="4 12" id="KW-0732">Signal</keyword>
<feature type="disulfide bond" evidence="10">
    <location>
        <begin position="719"/>
        <end position="728"/>
    </location>
</feature>
<evidence type="ECO:0000256" key="9">
    <source>
        <dbReference type="ARBA" id="ARBA00023292"/>
    </source>
</evidence>
<evidence type="ECO:0000256" key="8">
    <source>
        <dbReference type="ARBA" id="ARBA00023180"/>
    </source>
</evidence>
<accession>A0AAU9WR37</accession>
<proteinExistence type="predicted"/>
<dbReference type="PROSITE" id="PS00022">
    <property type="entry name" value="EGF_1"/>
    <property type="match status" value="1"/>
</dbReference>
<dbReference type="InterPro" id="IPR000742">
    <property type="entry name" value="EGF"/>
</dbReference>
<feature type="signal peptide" evidence="12">
    <location>
        <begin position="1"/>
        <end position="23"/>
    </location>
</feature>
<keyword evidence="9 10" id="KW-0424">Laminin EGF-like domain</keyword>
<protein>
    <recommendedName>
        <fullName evidence="13">Laminin EGF-like domain-containing protein</fullName>
    </recommendedName>
</protein>
<evidence type="ECO:0000256" key="5">
    <source>
        <dbReference type="ARBA" id="ARBA00022737"/>
    </source>
</evidence>
<dbReference type="EMBL" id="CALNXJ010000019">
    <property type="protein sequence ID" value="CAH3122609.1"/>
    <property type="molecule type" value="Genomic_DNA"/>
</dbReference>
<dbReference type="CDD" id="cd00055">
    <property type="entry name" value="EGF_Lam"/>
    <property type="match status" value="2"/>
</dbReference>
<evidence type="ECO:0000313" key="14">
    <source>
        <dbReference type="EMBL" id="CAH3122609.1"/>
    </source>
</evidence>
<dbReference type="FunFam" id="2.10.25.10:FF:000079">
    <property type="entry name" value="Attractin like 1"/>
    <property type="match status" value="1"/>
</dbReference>
<evidence type="ECO:0000256" key="3">
    <source>
        <dbReference type="ARBA" id="ARBA00022692"/>
    </source>
</evidence>
<evidence type="ECO:0000256" key="2">
    <source>
        <dbReference type="ARBA" id="ARBA00022441"/>
    </source>
</evidence>
<dbReference type="SMART" id="SM00423">
    <property type="entry name" value="PSI"/>
    <property type="match status" value="2"/>
</dbReference>
<dbReference type="InterPro" id="IPR056737">
    <property type="entry name" value="Beta-prop_ATRN-MKLN-like"/>
</dbReference>
<keyword evidence="3 11" id="KW-0812">Transmembrane</keyword>
<keyword evidence="2" id="KW-0880">Kelch repeat</keyword>
<evidence type="ECO:0000256" key="12">
    <source>
        <dbReference type="SAM" id="SignalP"/>
    </source>
</evidence>
<dbReference type="InterPro" id="IPR015915">
    <property type="entry name" value="Kelch-typ_b-propeller"/>
</dbReference>
<dbReference type="Pfam" id="PF00053">
    <property type="entry name" value="EGF_laminin"/>
    <property type="match status" value="1"/>
</dbReference>
<dbReference type="SUPFAM" id="SSF117281">
    <property type="entry name" value="Kelch motif"/>
    <property type="match status" value="1"/>
</dbReference>
<sequence>MGKRMNALRYCFVIYILSGSILCELSKCTLNPDHTEEICNGGGSFYRIESCRERHGESDVNIPVTPKPSRSAWLIETDEPKNNRSVILNIIKFSRLCGNMKLYIYDGTSVRSPLIAIYSNLIKARTREKPSPLLQATSGSALIVLSRRNDKIDDCCFVIKYSFEEKCPIECGRHGLCSKGICNCSAGWTSRNCSLPTCPVVCNNGSCDAKTRKCNCASGYSGESCNITDNRNFWSSPVANNQDALDGVSSHAMAVVGNYIWVFGGFSLSKGPLDVLARYNIRANRWEIIQASTEKHQRPSARYGHSLVAYDNHLILFGGTCKKGAVSNETWILNTTSRQWTLLRSSVNKPVGVSGHTATVVENEMIVLFGYNPEQGVSNLIQVFGLVDRVWRSSKVDSSIVRPTYGHSSVLHPGTGRIYVHGGYRMLNSSCYRASSETFYYESKAGKWYQLHNIGIPRFLHSAVIIDSAMIIFGGRGEKELVSRHLMVFDINEMKWKFPINTTVPKTASRYGHSSVVVDSIMYAFGGFAGLMFNSFLQYSQGDCMSPGSSINCFEAFPTPSVLLKPLVSSDSCTSHNPSSDQCHLRHTCADCLRGDSDDSCLWCETLNQCVSKVTLRVTFPYQQCMQILERGTGACSDLQCANVKTCRDCSMLPGCGWCDDGSGTGSGRCMPGGKNEPFLGSGDSYADCSKSRWNFINCPACQCNGHSKCVEGNRCENCEDNTAGAHCERCADGYYGDPRNGGKCADCRCSSQTKLCDSEGKCRCLALGATGDRCDRCLPGYNRGGDFCYYTFLGSKKDFNVTGFKTFNFEYTLKEEKRSVSVAIKWKGGNKGSKARVNITMGDNNEEEIKYGHEKVPFTTEFRYNEYEFGSDGITIRGYIYDIESGDEGAFLRITIENLAETIDLLEFFLTFFGCFLSLLLMAGIVWKVRNRYISYILNRQRREERQKMASRPFAKVSVFLHAHNKSTPGPVAVETCENGKASVLTVLMRLPGTEDGLTPIGQSGLCFASVLGTHTEQTTSAPAPKATRIRTTKRCASTCV</sequence>
<dbReference type="Gene3D" id="2.120.10.80">
    <property type="entry name" value="Kelch-type beta propeller"/>
    <property type="match status" value="2"/>
</dbReference>
<dbReference type="SUPFAM" id="SSF57196">
    <property type="entry name" value="EGF/Laminin"/>
    <property type="match status" value="1"/>
</dbReference>
<gene>
    <name evidence="14" type="ORF">PMEA_00009706</name>
</gene>
<comment type="subcellular location">
    <subcellularLocation>
        <location evidence="1">Membrane</location>
        <topology evidence="1">Single-pass membrane protein</topology>
    </subcellularLocation>
</comment>
<feature type="disulfide bond" evidence="10">
    <location>
        <begin position="731"/>
        <end position="745"/>
    </location>
</feature>
<evidence type="ECO:0000256" key="10">
    <source>
        <dbReference type="PROSITE-ProRule" id="PRU00460"/>
    </source>
</evidence>
<dbReference type="Pfam" id="PF24973">
    <property type="entry name" value="EGF_LMN_ATRN"/>
    <property type="match status" value="1"/>
</dbReference>
<name>A0AAU9WR37_9CNID</name>
<evidence type="ECO:0000256" key="6">
    <source>
        <dbReference type="ARBA" id="ARBA00022989"/>
    </source>
</evidence>
<feature type="domain" description="Laminin EGF-like" evidence="13">
    <location>
        <begin position="702"/>
        <end position="747"/>
    </location>
</feature>
<reference evidence="14 15" key="1">
    <citation type="submission" date="2022-05" db="EMBL/GenBank/DDBJ databases">
        <authorList>
            <consortium name="Genoscope - CEA"/>
            <person name="William W."/>
        </authorList>
    </citation>
    <scope>NUCLEOTIDE SEQUENCE [LARGE SCALE GENOMIC DNA]</scope>
</reference>
<comment type="caution">
    <text evidence="14">The sequence shown here is derived from an EMBL/GenBank/DDBJ whole genome shotgun (WGS) entry which is preliminary data.</text>
</comment>
<dbReference type="GO" id="GO:0005794">
    <property type="term" value="C:Golgi apparatus"/>
    <property type="evidence" value="ECO:0007669"/>
    <property type="project" value="TreeGrafter"/>
</dbReference>
<organism evidence="14 15">
    <name type="scientific">Pocillopora meandrina</name>
    <dbReference type="NCBI Taxonomy" id="46732"/>
    <lineage>
        <taxon>Eukaryota</taxon>
        <taxon>Metazoa</taxon>
        <taxon>Cnidaria</taxon>
        <taxon>Anthozoa</taxon>
        <taxon>Hexacorallia</taxon>
        <taxon>Scleractinia</taxon>
        <taxon>Astrocoeniina</taxon>
        <taxon>Pocilloporidae</taxon>
        <taxon>Pocillopora</taxon>
    </lineage>
</organism>
<keyword evidence="6 11" id="KW-1133">Transmembrane helix</keyword>
<dbReference type="InterPro" id="IPR051568">
    <property type="entry name" value="LZTR1/Attractin"/>
</dbReference>
<evidence type="ECO:0000256" key="1">
    <source>
        <dbReference type="ARBA" id="ARBA00004167"/>
    </source>
</evidence>
<evidence type="ECO:0000256" key="7">
    <source>
        <dbReference type="ARBA" id="ARBA00023157"/>
    </source>
</evidence>
<dbReference type="InterPro" id="IPR056863">
    <property type="entry name" value="LMN_ATRN_NET-like_EGF"/>
</dbReference>
<dbReference type="Pfam" id="PF24981">
    <property type="entry name" value="Beta-prop_ATRN-LZTR1"/>
    <property type="match status" value="1"/>
</dbReference>
<dbReference type="PANTHER" id="PTHR46376">
    <property type="entry name" value="LEUCINE-ZIPPER-LIKE TRANSCRIPTIONAL REGULATOR 1"/>
    <property type="match status" value="1"/>
</dbReference>
<feature type="chain" id="PRO_5043549771" description="Laminin EGF-like domain-containing protein" evidence="12">
    <location>
        <begin position="24"/>
        <end position="1042"/>
    </location>
</feature>
<keyword evidence="11" id="KW-0472">Membrane</keyword>
<keyword evidence="5" id="KW-0677">Repeat</keyword>
<evidence type="ECO:0000256" key="11">
    <source>
        <dbReference type="SAM" id="Phobius"/>
    </source>
</evidence>
<dbReference type="InterPro" id="IPR002049">
    <property type="entry name" value="LE_dom"/>
</dbReference>
<dbReference type="PROSITE" id="PS01248">
    <property type="entry name" value="EGF_LAM_1"/>
    <property type="match status" value="1"/>
</dbReference>
<dbReference type="Proteomes" id="UP001159428">
    <property type="component" value="Unassembled WGS sequence"/>
</dbReference>
<dbReference type="SMART" id="SM00180">
    <property type="entry name" value="EGF_Lam"/>
    <property type="match status" value="2"/>
</dbReference>
<feature type="transmembrane region" description="Helical" evidence="11">
    <location>
        <begin position="909"/>
        <end position="928"/>
    </location>
</feature>
<dbReference type="SMART" id="SM00181">
    <property type="entry name" value="EGF"/>
    <property type="match status" value="4"/>
</dbReference>
<dbReference type="PROSITE" id="PS50027">
    <property type="entry name" value="EGF_LAM_2"/>
    <property type="match status" value="1"/>
</dbReference>
<dbReference type="GO" id="GO:0016020">
    <property type="term" value="C:membrane"/>
    <property type="evidence" value="ECO:0007669"/>
    <property type="project" value="UniProtKB-SubCell"/>
</dbReference>
<evidence type="ECO:0000313" key="15">
    <source>
        <dbReference type="Proteomes" id="UP001159428"/>
    </source>
</evidence>
<evidence type="ECO:0000256" key="4">
    <source>
        <dbReference type="ARBA" id="ARBA00022729"/>
    </source>
</evidence>
<dbReference type="PROSITE" id="PS01186">
    <property type="entry name" value="EGF_2"/>
    <property type="match status" value="1"/>
</dbReference>
<dbReference type="PANTHER" id="PTHR46376:SF2">
    <property type="entry name" value="DISTRACTED, ISOFORM B"/>
    <property type="match status" value="1"/>
</dbReference>
<comment type="caution">
    <text evidence="10">Lacks conserved residue(s) required for the propagation of feature annotation.</text>
</comment>
<keyword evidence="15" id="KW-1185">Reference proteome</keyword>
<dbReference type="Gene3D" id="2.10.25.10">
    <property type="entry name" value="Laminin"/>
    <property type="match status" value="2"/>
</dbReference>
<keyword evidence="8" id="KW-0325">Glycoprotein</keyword>
<keyword evidence="7 10" id="KW-1015">Disulfide bond</keyword>
<dbReference type="AlphaFoldDB" id="A0AAU9WR37"/>
<dbReference type="InterPro" id="IPR016201">
    <property type="entry name" value="PSI"/>
</dbReference>